<evidence type="ECO:0000313" key="1">
    <source>
        <dbReference type="EMBL" id="PON63656.1"/>
    </source>
</evidence>
<evidence type="ECO:0000313" key="2">
    <source>
        <dbReference type="Proteomes" id="UP000237105"/>
    </source>
</evidence>
<reference evidence="2" key="1">
    <citation type="submission" date="2016-06" db="EMBL/GenBank/DDBJ databases">
        <title>Parallel loss of symbiosis genes in relatives of nitrogen-fixing non-legume Parasponia.</title>
        <authorList>
            <person name="Van Velzen R."/>
            <person name="Holmer R."/>
            <person name="Bu F."/>
            <person name="Rutten L."/>
            <person name="Van Zeijl A."/>
            <person name="Liu W."/>
            <person name="Santuari L."/>
            <person name="Cao Q."/>
            <person name="Sharma T."/>
            <person name="Shen D."/>
            <person name="Roswanjaya Y."/>
            <person name="Wardhani T."/>
            <person name="Kalhor M.S."/>
            <person name="Jansen J."/>
            <person name="Van den Hoogen J."/>
            <person name="Gungor B."/>
            <person name="Hartog M."/>
            <person name="Hontelez J."/>
            <person name="Verver J."/>
            <person name="Yang W.-C."/>
            <person name="Schijlen E."/>
            <person name="Repin R."/>
            <person name="Schilthuizen M."/>
            <person name="Schranz E."/>
            <person name="Heidstra R."/>
            <person name="Miyata K."/>
            <person name="Fedorova E."/>
            <person name="Kohlen W."/>
            <person name="Bisseling T."/>
            <person name="Smit S."/>
            <person name="Geurts R."/>
        </authorList>
    </citation>
    <scope>NUCLEOTIDE SEQUENCE [LARGE SCALE GENOMIC DNA]</scope>
    <source>
        <strain evidence="2">cv. WU1-14</strain>
    </source>
</reference>
<organism evidence="1 2">
    <name type="scientific">Parasponia andersonii</name>
    <name type="common">Sponia andersonii</name>
    <dbReference type="NCBI Taxonomy" id="3476"/>
    <lineage>
        <taxon>Eukaryota</taxon>
        <taxon>Viridiplantae</taxon>
        <taxon>Streptophyta</taxon>
        <taxon>Embryophyta</taxon>
        <taxon>Tracheophyta</taxon>
        <taxon>Spermatophyta</taxon>
        <taxon>Magnoliopsida</taxon>
        <taxon>eudicotyledons</taxon>
        <taxon>Gunneridae</taxon>
        <taxon>Pentapetalae</taxon>
        <taxon>rosids</taxon>
        <taxon>fabids</taxon>
        <taxon>Rosales</taxon>
        <taxon>Cannabaceae</taxon>
        <taxon>Parasponia</taxon>
    </lineage>
</organism>
<dbReference type="AlphaFoldDB" id="A0A2P5CRP7"/>
<gene>
    <name evidence="1" type="ORF">PanWU01x14_129880</name>
</gene>
<name>A0A2P5CRP7_PARAD</name>
<dbReference type="OrthoDB" id="10417518at2759"/>
<dbReference type="Proteomes" id="UP000237105">
    <property type="component" value="Unassembled WGS sequence"/>
</dbReference>
<sequence>MIFLNSQNSGTQSKRIALSTIRQSMSWYTHLFFFYLKVTEIVYHDSSSLYFLLRRLARLRSSSNACIVSASNPPANCNKQEKYLNILNIQPKKKTVLLEDTIQSQEKIMQNNPKILG</sequence>
<dbReference type="EMBL" id="JXTB01000102">
    <property type="protein sequence ID" value="PON63656.1"/>
    <property type="molecule type" value="Genomic_DNA"/>
</dbReference>
<comment type="caution">
    <text evidence="1">The sequence shown here is derived from an EMBL/GenBank/DDBJ whole genome shotgun (WGS) entry which is preliminary data.</text>
</comment>
<accession>A0A2P5CRP7</accession>
<keyword evidence="2" id="KW-1185">Reference proteome</keyword>
<proteinExistence type="predicted"/>
<protein>
    <submittedName>
        <fullName evidence="1">Uncharacterized protein</fullName>
    </submittedName>
</protein>